<name>E4RXA0_LEAB4</name>
<feature type="domain" description="Secretion system C-terminal sorting" evidence="1">
    <location>
        <begin position="126"/>
        <end position="199"/>
    </location>
</feature>
<dbReference type="AlphaFoldDB" id="E4RXA0"/>
<evidence type="ECO:0000313" key="3">
    <source>
        <dbReference type="Proteomes" id="UP000007435"/>
    </source>
</evidence>
<dbReference type="RefSeq" id="WP_013410040.1">
    <property type="nucleotide sequence ID" value="NC_014655.1"/>
</dbReference>
<dbReference type="InterPro" id="IPR026444">
    <property type="entry name" value="Secre_tail"/>
</dbReference>
<accession>E4RXA0</accession>
<reference evidence="2 3" key="2">
    <citation type="journal article" date="2011" name="Stand. Genomic Sci.">
        <title>Complete genome sequence of Leadbetterella byssophila type strain (4M15).</title>
        <authorList>
            <person name="Abt B."/>
            <person name="Teshima H."/>
            <person name="Lucas S."/>
            <person name="Lapidus A."/>
            <person name="Del Rio T.G."/>
            <person name="Nolan M."/>
            <person name="Tice H."/>
            <person name="Cheng J.F."/>
            <person name="Pitluck S."/>
            <person name="Liolios K."/>
            <person name="Pagani I."/>
            <person name="Ivanova N."/>
            <person name="Mavromatis K."/>
            <person name="Pati A."/>
            <person name="Tapia R."/>
            <person name="Han C."/>
            <person name="Goodwin L."/>
            <person name="Chen A."/>
            <person name="Palaniappan K."/>
            <person name="Land M."/>
            <person name="Hauser L."/>
            <person name="Chang Y.J."/>
            <person name="Jeffries C.D."/>
            <person name="Rohde M."/>
            <person name="Goker M."/>
            <person name="Tindall B.J."/>
            <person name="Detter J.C."/>
            <person name="Woyke T."/>
            <person name="Bristow J."/>
            <person name="Eisen J.A."/>
            <person name="Markowitz V."/>
            <person name="Hugenholtz P."/>
            <person name="Klenk H.P."/>
            <person name="Kyrpides N.C."/>
        </authorList>
    </citation>
    <scope>NUCLEOTIDE SEQUENCE [LARGE SCALE GENOMIC DNA]</scope>
    <source>
        <strain evidence="3">DSM 17132 / JCM 16389 / KACC 11308 / NBRC 106382 / 4M15</strain>
    </source>
</reference>
<dbReference type="HOGENOM" id="CLU_1341860_0_0_10"/>
<dbReference type="NCBIfam" id="TIGR04183">
    <property type="entry name" value="Por_Secre_tail"/>
    <property type="match status" value="1"/>
</dbReference>
<dbReference type="eggNOG" id="ENOG5032R8Y">
    <property type="taxonomic scope" value="Bacteria"/>
</dbReference>
<keyword evidence="3" id="KW-1185">Reference proteome</keyword>
<sequence length="204" mass="22918">MKKLIVLLLLAAPVLGQDRSFKSIHIERRGGPEKSFIRVETDINGKKEVEEFEIPSDSLRKSIRVLVDSTRALSLRLGDPEMWEKNARIIRKGAEKGWESGRLAFAEMDRHFPMGFSLDGLGGVQVYPNKPNNHILNVRFRAKQKDDVSIVVVNPQGKVIKKEEIKGHEGEYMGQIELPKNTKGTLFVLISQGDSAVSKTVKLD</sequence>
<dbReference type="KEGG" id="lby:Lbys_3364"/>
<reference key="1">
    <citation type="submission" date="2010-11" db="EMBL/GenBank/DDBJ databases">
        <title>The complete genome of Leadbetterella byssophila DSM 17132.</title>
        <authorList>
            <consortium name="US DOE Joint Genome Institute (JGI-PGF)"/>
            <person name="Lucas S."/>
            <person name="Copeland A."/>
            <person name="Lapidus A."/>
            <person name="Glavina del Rio T."/>
            <person name="Dalin E."/>
            <person name="Tice H."/>
            <person name="Bruce D."/>
            <person name="Goodwin L."/>
            <person name="Pitluck S."/>
            <person name="Kyrpides N."/>
            <person name="Mavromatis K."/>
            <person name="Ivanova N."/>
            <person name="Teshima H."/>
            <person name="Brettin T."/>
            <person name="Detter J.C."/>
            <person name="Han C."/>
            <person name="Tapia R."/>
            <person name="Land M."/>
            <person name="Hauser L."/>
            <person name="Markowitz V."/>
            <person name="Cheng J.-F."/>
            <person name="Hugenholtz P."/>
            <person name="Woyke T."/>
            <person name="Wu D."/>
            <person name="Tindall B."/>
            <person name="Pomrenke H.G."/>
            <person name="Brambilla E."/>
            <person name="Klenk H.-P."/>
            <person name="Eisen J.A."/>
        </authorList>
    </citation>
    <scope>NUCLEOTIDE SEQUENCE [LARGE SCALE GENOMIC DNA]</scope>
    <source>
        <strain>DSM 17132</strain>
    </source>
</reference>
<dbReference type="Pfam" id="PF18962">
    <property type="entry name" value="Por_Secre_tail"/>
    <property type="match status" value="1"/>
</dbReference>
<proteinExistence type="predicted"/>
<dbReference type="OrthoDB" id="963292at2"/>
<evidence type="ECO:0000313" key="2">
    <source>
        <dbReference type="EMBL" id="ADQ19015.1"/>
    </source>
</evidence>
<dbReference type="EMBL" id="CP002305">
    <property type="protein sequence ID" value="ADQ19015.1"/>
    <property type="molecule type" value="Genomic_DNA"/>
</dbReference>
<protein>
    <recommendedName>
        <fullName evidence="1">Secretion system C-terminal sorting domain-containing protein</fullName>
    </recommendedName>
</protein>
<organism evidence="2 3">
    <name type="scientific">Leadbetterella byssophila (strain DSM 17132 / JCM 16389 / KACC 11308 / NBRC 106382 / 4M15)</name>
    <dbReference type="NCBI Taxonomy" id="649349"/>
    <lineage>
        <taxon>Bacteria</taxon>
        <taxon>Pseudomonadati</taxon>
        <taxon>Bacteroidota</taxon>
        <taxon>Cytophagia</taxon>
        <taxon>Cytophagales</taxon>
        <taxon>Leadbetterellaceae</taxon>
        <taxon>Leadbetterella</taxon>
    </lineage>
</organism>
<gene>
    <name evidence="2" type="ordered locus">Lbys_3364</name>
</gene>
<evidence type="ECO:0000259" key="1">
    <source>
        <dbReference type="Pfam" id="PF18962"/>
    </source>
</evidence>
<dbReference type="Proteomes" id="UP000007435">
    <property type="component" value="Chromosome"/>
</dbReference>